<dbReference type="EMBL" id="QWIP01001547">
    <property type="protein sequence ID" value="RMY45264.1"/>
    <property type="molecule type" value="Genomic_DNA"/>
</dbReference>
<name>A0A3M7BZW2_HORWE</name>
<dbReference type="InterPro" id="IPR038883">
    <property type="entry name" value="AN11006-like"/>
</dbReference>
<proteinExistence type="predicted"/>
<dbReference type="VEuPathDB" id="FungiDB:BTJ68_08827"/>
<feature type="compositionally biased region" description="Basic and acidic residues" evidence="1">
    <location>
        <begin position="1"/>
        <end position="12"/>
    </location>
</feature>
<organism evidence="2 3">
    <name type="scientific">Hortaea werneckii</name>
    <name type="common">Black yeast</name>
    <name type="synonym">Cladosporium werneckii</name>
    <dbReference type="NCBI Taxonomy" id="91943"/>
    <lineage>
        <taxon>Eukaryota</taxon>
        <taxon>Fungi</taxon>
        <taxon>Dikarya</taxon>
        <taxon>Ascomycota</taxon>
        <taxon>Pezizomycotina</taxon>
        <taxon>Dothideomycetes</taxon>
        <taxon>Dothideomycetidae</taxon>
        <taxon>Mycosphaerellales</taxon>
        <taxon>Teratosphaeriaceae</taxon>
        <taxon>Hortaea</taxon>
    </lineage>
</organism>
<dbReference type="PANTHER" id="PTHR42085:SF1">
    <property type="entry name" value="F-BOX DOMAIN-CONTAINING PROTEIN"/>
    <property type="match status" value="1"/>
</dbReference>
<protein>
    <recommendedName>
        <fullName evidence="4">F-box domain-containing protein</fullName>
    </recommendedName>
</protein>
<comment type="caution">
    <text evidence="2">The sequence shown here is derived from an EMBL/GenBank/DDBJ whole genome shotgun (WGS) entry which is preliminary data.</text>
</comment>
<sequence length="535" mass="60938">MELPVRTRKDSDASATKGQQQQQQAPRTTFLVLPRELRDQIYGYLLNHEYTKMPPYHTRPAVARGRRSEANRRDLSVARTYRFHVNILAVNKQINKEASEELYDRNNFVVVSWKWEELGDTLNSFDLPIITDNQTAVAKFKNHSLRLHLDYPDVDDPIESLLMLHSDLKVFCRAIRYIGALLYWPAHFVMKQSKSTGDCFGAYSNHNVPALRTKIQINKVIAASEAEILKKKAKLLAPLIDLRIPGQKLKVLSSQNGNAQIEFAKVVDDLTKLAAPSLVWVKIVAWDLLDILLALMTTANKLCRDGDYERASLHYQSIIVGVPFNHFFCSLPPVVMVSDAAAPVIMGLRVLSDAVAATGWLALRRRDITDARTARHLGLELDTLIAHFPNLQEILRPTGEDESNWVDRPPSWHFHALCSFFTHNWPLARCILVLEDLHEQFPDDAHIAHDLEAFVRLNRRNQTIAPEERPKLLAKFSACALPPQIFTFQIPERNARPTKVSGWHDQEQYGEAVTCFKDNLTLGHHGYVAFPKQED</sequence>
<dbReference type="Proteomes" id="UP000269276">
    <property type="component" value="Unassembled WGS sequence"/>
</dbReference>
<evidence type="ECO:0000313" key="3">
    <source>
        <dbReference type="Proteomes" id="UP000269276"/>
    </source>
</evidence>
<accession>A0A3M7BZW2</accession>
<reference evidence="2 3" key="1">
    <citation type="journal article" date="2018" name="BMC Genomics">
        <title>Genomic evidence for intraspecific hybridization in a clonal and extremely halotolerant yeast.</title>
        <authorList>
            <person name="Gostincar C."/>
            <person name="Stajich J.E."/>
            <person name="Zupancic J."/>
            <person name="Zalar P."/>
            <person name="Gunde-Cimerman N."/>
        </authorList>
    </citation>
    <scope>NUCLEOTIDE SEQUENCE [LARGE SCALE GENOMIC DNA]</scope>
    <source>
        <strain evidence="2 3">EXF-2682</strain>
    </source>
</reference>
<dbReference type="AlphaFoldDB" id="A0A3M7BZW2"/>
<evidence type="ECO:0000256" key="1">
    <source>
        <dbReference type="SAM" id="MobiDB-lite"/>
    </source>
</evidence>
<gene>
    <name evidence="2" type="ORF">D0863_16076</name>
</gene>
<dbReference type="OrthoDB" id="3672650at2759"/>
<feature type="region of interest" description="Disordered" evidence="1">
    <location>
        <begin position="1"/>
        <end position="27"/>
    </location>
</feature>
<evidence type="ECO:0000313" key="2">
    <source>
        <dbReference type="EMBL" id="RMY45264.1"/>
    </source>
</evidence>
<dbReference type="PANTHER" id="PTHR42085">
    <property type="entry name" value="F-BOX DOMAIN-CONTAINING PROTEIN"/>
    <property type="match status" value="1"/>
</dbReference>
<evidence type="ECO:0008006" key="4">
    <source>
        <dbReference type="Google" id="ProtNLM"/>
    </source>
</evidence>